<proteinExistence type="predicted"/>
<reference evidence="2 3" key="1">
    <citation type="submission" date="2023-02" db="EMBL/GenBank/DDBJ databases">
        <title>Streptomyces sp. SCA4-21 with antifungal activity against Fusarium oxysporum f. sp. cubense, Streptomyces sp. SCA2-17 with antifungal activity against Fusarium oxysporum f. sp. cubense.</title>
        <authorList>
            <person name="Qi D."/>
        </authorList>
    </citation>
    <scope>NUCLEOTIDE SEQUENCE [LARGE SCALE GENOMIC DNA]</scope>
    <source>
        <strain evidence="2 3">SCA4-21</strain>
    </source>
</reference>
<feature type="region of interest" description="Disordered" evidence="1">
    <location>
        <begin position="36"/>
        <end position="60"/>
    </location>
</feature>
<protein>
    <submittedName>
        <fullName evidence="2">Uncharacterized protein</fullName>
    </submittedName>
</protein>
<feature type="compositionally biased region" description="Basic and acidic residues" evidence="1">
    <location>
        <begin position="36"/>
        <end position="45"/>
    </location>
</feature>
<name>A0ABY9VDU2_9ACTN</name>
<gene>
    <name evidence="2" type="ORF">PS467_34815</name>
</gene>
<evidence type="ECO:0000313" key="2">
    <source>
        <dbReference type="EMBL" id="WNF00120.1"/>
    </source>
</evidence>
<evidence type="ECO:0000313" key="3">
    <source>
        <dbReference type="Proteomes" id="UP001305606"/>
    </source>
</evidence>
<dbReference type="Proteomes" id="UP001305606">
    <property type="component" value="Chromosome"/>
</dbReference>
<dbReference type="RefSeq" id="WP_311038534.1">
    <property type="nucleotide sequence ID" value="NZ_CP117522.1"/>
</dbReference>
<keyword evidence="3" id="KW-1185">Reference proteome</keyword>
<evidence type="ECO:0000256" key="1">
    <source>
        <dbReference type="SAM" id="MobiDB-lite"/>
    </source>
</evidence>
<dbReference type="EMBL" id="CP117522">
    <property type="protein sequence ID" value="WNF00120.1"/>
    <property type="molecule type" value="Genomic_DNA"/>
</dbReference>
<organism evidence="2 3">
    <name type="scientific">Streptomyces luomodiensis</name>
    <dbReference type="NCBI Taxonomy" id="3026192"/>
    <lineage>
        <taxon>Bacteria</taxon>
        <taxon>Bacillati</taxon>
        <taxon>Actinomycetota</taxon>
        <taxon>Actinomycetes</taxon>
        <taxon>Kitasatosporales</taxon>
        <taxon>Streptomycetaceae</taxon>
        <taxon>Streptomyces</taxon>
    </lineage>
</organism>
<sequence>MRRPRPTTTISRRAAAPVQLAGERVGGVDAVVADGRGELEREPVTRPHRQALEGAAHRSE</sequence>
<accession>A0ABY9VDU2</accession>